<dbReference type="OrthoDB" id="7464126at2759"/>
<name>A0A8E2J8W0_9PEZI</name>
<organism evidence="1 2">
    <name type="scientific">Lepidopterella palustris CBS 459.81</name>
    <dbReference type="NCBI Taxonomy" id="1314670"/>
    <lineage>
        <taxon>Eukaryota</taxon>
        <taxon>Fungi</taxon>
        <taxon>Dikarya</taxon>
        <taxon>Ascomycota</taxon>
        <taxon>Pezizomycotina</taxon>
        <taxon>Dothideomycetes</taxon>
        <taxon>Pleosporomycetidae</taxon>
        <taxon>Mytilinidiales</taxon>
        <taxon>Argynnaceae</taxon>
        <taxon>Lepidopterella</taxon>
    </lineage>
</organism>
<dbReference type="Proteomes" id="UP000250266">
    <property type="component" value="Unassembled WGS sequence"/>
</dbReference>
<evidence type="ECO:0000313" key="1">
    <source>
        <dbReference type="EMBL" id="OCK73724.1"/>
    </source>
</evidence>
<protein>
    <submittedName>
        <fullName evidence="1">Uncharacterized protein</fullName>
    </submittedName>
</protein>
<proteinExistence type="predicted"/>
<accession>A0A8E2J8W0</accession>
<gene>
    <name evidence="1" type="ORF">K432DRAFT_274336</name>
</gene>
<reference evidence="1 2" key="1">
    <citation type="journal article" date="2016" name="Nat. Commun.">
        <title>Ectomycorrhizal ecology is imprinted in the genome of the dominant symbiotic fungus Cenococcum geophilum.</title>
        <authorList>
            <consortium name="DOE Joint Genome Institute"/>
            <person name="Peter M."/>
            <person name="Kohler A."/>
            <person name="Ohm R.A."/>
            <person name="Kuo A."/>
            <person name="Krutzmann J."/>
            <person name="Morin E."/>
            <person name="Arend M."/>
            <person name="Barry K.W."/>
            <person name="Binder M."/>
            <person name="Choi C."/>
            <person name="Clum A."/>
            <person name="Copeland A."/>
            <person name="Grisel N."/>
            <person name="Haridas S."/>
            <person name="Kipfer T."/>
            <person name="LaButti K."/>
            <person name="Lindquist E."/>
            <person name="Lipzen A."/>
            <person name="Maire R."/>
            <person name="Meier B."/>
            <person name="Mihaltcheva S."/>
            <person name="Molinier V."/>
            <person name="Murat C."/>
            <person name="Poggeler S."/>
            <person name="Quandt C.A."/>
            <person name="Sperisen C."/>
            <person name="Tritt A."/>
            <person name="Tisserant E."/>
            <person name="Crous P.W."/>
            <person name="Henrissat B."/>
            <person name="Nehls U."/>
            <person name="Egli S."/>
            <person name="Spatafora J.W."/>
            <person name="Grigoriev I.V."/>
            <person name="Martin F.M."/>
        </authorList>
    </citation>
    <scope>NUCLEOTIDE SEQUENCE [LARGE SCALE GENOMIC DNA]</scope>
    <source>
        <strain evidence="1 2">CBS 459.81</strain>
    </source>
</reference>
<keyword evidence="2" id="KW-1185">Reference proteome</keyword>
<sequence>MSFGISVSDILQIIYIVKGVHKRCANARKKGWRLSKRLRYGHKKLEDLRHNLHTHLLAIKGFQESLRHQAMRPFYDRVDRFAADVRAGRREATVTTILDDDDGDNEDTWRLIRRQLFGDEIKLEVIKKHQVSIKTYI</sequence>
<dbReference type="EMBL" id="KV745676">
    <property type="protein sequence ID" value="OCK73724.1"/>
    <property type="molecule type" value="Genomic_DNA"/>
</dbReference>
<evidence type="ECO:0000313" key="2">
    <source>
        <dbReference type="Proteomes" id="UP000250266"/>
    </source>
</evidence>
<dbReference type="AlphaFoldDB" id="A0A8E2J8W0"/>
<feature type="non-terminal residue" evidence="1">
    <location>
        <position position="137"/>
    </location>
</feature>